<sequence>MASMSKKNFNSPDETLTPEKVKVDNVDLGNGVSAARMEAQPGWKWSDCIKPIVGTDSCEKPHVGVCISGKIKVIHDDGSEIEIGPGDAYTISPGHDAWVLGDEPYVAYEFNSETASTYAKS</sequence>
<accession>A0A381TIK2</accession>
<dbReference type="InterPro" id="IPR014710">
    <property type="entry name" value="RmlC-like_jellyroll"/>
</dbReference>
<name>A0A381TIK2_9ZZZZ</name>
<dbReference type="CDD" id="cd06990">
    <property type="entry name" value="cupin_DUF861"/>
    <property type="match status" value="1"/>
</dbReference>
<dbReference type="SUPFAM" id="SSF51182">
    <property type="entry name" value="RmlC-like cupins"/>
    <property type="match status" value="1"/>
</dbReference>
<gene>
    <name evidence="1" type="ORF">METZ01_LOCUS68799</name>
</gene>
<reference evidence="1" key="1">
    <citation type="submission" date="2018-05" db="EMBL/GenBank/DDBJ databases">
        <authorList>
            <person name="Lanie J.A."/>
            <person name="Ng W.-L."/>
            <person name="Kazmierczak K.M."/>
            <person name="Andrzejewski T.M."/>
            <person name="Davidsen T.M."/>
            <person name="Wayne K.J."/>
            <person name="Tettelin H."/>
            <person name="Glass J.I."/>
            <person name="Rusch D."/>
            <person name="Podicherti R."/>
            <person name="Tsui H.-C.T."/>
            <person name="Winkler M.E."/>
        </authorList>
    </citation>
    <scope>NUCLEOTIDE SEQUENCE</scope>
</reference>
<proteinExistence type="predicted"/>
<evidence type="ECO:0008006" key="2">
    <source>
        <dbReference type="Google" id="ProtNLM"/>
    </source>
</evidence>
<dbReference type="Gene3D" id="2.60.120.10">
    <property type="entry name" value="Jelly Rolls"/>
    <property type="match status" value="1"/>
</dbReference>
<dbReference type="InterPro" id="IPR011051">
    <property type="entry name" value="RmlC_Cupin_sf"/>
</dbReference>
<dbReference type="EMBL" id="UINC01004659">
    <property type="protein sequence ID" value="SVA15945.1"/>
    <property type="molecule type" value="Genomic_DNA"/>
</dbReference>
<organism evidence="1">
    <name type="scientific">marine metagenome</name>
    <dbReference type="NCBI Taxonomy" id="408172"/>
    <lineage>
        <taxon>unclassified sequences</taxon>
        <taxon>metagenomes</taxon>
        <taxon>ecological metagenomes</taxon>
    </lineage>
</organism>
<evidence type="ECO:0000313" key="1">
    <source>
        <dbReference type="EMBL" id="SVA15945.1"/>
    </source>
</evidence>
<protein>
    <recommendedName>
        <fullName evidence="2">(S)-ureidoglycine aminohydrolase cupin domain-containing protein</fullName>
    </recommendedName>
</protein>
<dbReference type="AlphaFoldDB" id="A0A381TIK2"/>